<dbReference type="EMBL" id="BOPO01000049">
    <property type="protein sequence ID" value="GIL27550.1"/>
    <property type="molecule type" value="Genomic_DNA"/>
</dbReference>
<evidence type="ECO:0000313" key="4">
    <source>
        <dbReference type="Proteomes" id="UP000614996"/>
    </source>
</evidence>
<feature type="transmembrane region" description="Helical" evidence="2">
    <location>
        <begin position="108"/>
        <end position="133"/>
    </location>
</feature>
<feature type="compositionally biased region" description="Basic and acidic residues" evidence="1">
    <location>
        <begin position="280"/>
        <end position="295"/>
    </location>
</feature>
<evidence type="ECO:0000256" key="1">
    <source>
        <dbReference type="SAM" id="MobiDB-lite"/>
    </source>
</evidence>
<evidence type="ECO:0000256" key="2">
    <source>
        <dbReference type="SAM" id="Phobius"/>
    </source>
</evidence>
<reference evidence="4" key="1">
    <citation type="journal article" date="2021" name="Int. J. Syst. Evol. Microbiol.">
        <title>Actinocatenispora comari sp. nov., an endophytic actinomycete isolated from aerial parts of Comarum salesowianum.</title>
        <authorList>
            <person name="Oyunbileg N."/>
            <person name="Iizaka Y."/>
            <person name="Hamada M."/>
            <person name="Davaapurev B.O."/>
            <person name="Fukumoto A."/>
            <person name="Tsetseg B."/>
            <person name="Kato F."/>
            <person name="Tamura T."/>
            <person name="Batkhuu J."/>
            <person name="Anzai Y."/>
        </authorList>
    </citation>
    <scope>NUCLEOTIDE SEQUENCE [LARGE SCALE GENOMIC DNA]</scope>
    <source>
        <strain evidence="4">NUM-2625</strain>
    </source>
</reference>
<name>A0A8J4EKX0_9ACTN</name>
<keyword evidence="2" id="KW-0472">Membrane</keyword>
<feature type="region of interest" description="Disordered" evidence="1">
    <location>
        <begin position="1"/>
        <end position="24"/>
    </location>
</feature>
<protein>
    <recommendedName>
        <fullName evidence="5">Anti-sigma-D factor RsdA sigma factor binding region domain-containing protein</fullName>
    </recommendedName>
</protein>
<feature type="region of interest" description="Disordered" evidence="1">
    <location>
        <begin position="163"/>
        <end position="295"/>
    </location>
</feature>
<evidence type="ECO:0008006" key="5">
    <source>
        <dbReference type="Google" id="ProtNLM"/>
    </source>
</evidence>
<feature type="compositionally biased region" description="Basic and acidic residues" evidence="1">
    <location>
        <begin position="164"/>
        <end position="209"/>
    </location>
</feature>
<feature type="compositionally biased region" description="Basic residues" evidence="1">
    <location>
        <begin position="94"/>
        <end position="104"/>
    </location>
</feature>
<organism evidence="3 4">
    <name type="scientific">Actinocatenispora comari</name>
    <dbReference type="NCBI Taxonomy" id="2807577"/>
    <lineage>
        <taxon>Bacteria</taxon>
        <taxon>Bacillati</taxon>
        <taxon>Actinomycetota</taxon>
        <taxon>Actinomycetes</taxon>
        <taxon>Micromonosporales</taxon>
        <taxon>Micromonosporaceae</taxon>
        <taxon>Actinocatenispora</taxon>
    </lineage>
</organism>
<proteinExistence type="predicted"/>
<feature type="region of interest" description="Disordered" evidence="1">
    <location>
        <begin position="62"/>
        <end position="104"/>
    </location>
</feature>
<keyword evidence="4" id="KW-1185">Reference proteome</keyword>
<feature type="compositionally biased region" description="Polar residues" evidence="1">
    <location>
        <begin position="225"/>
        <end position="279"/>
    </location>
</feature>
<sequence>MSTRSEPTGRPAGTDDATPSADAVARDDRVLDALLGLTDDDIRYDDPAVQLLSAWREDIVADEIGGTGSPSGRPPQLPRIRRSGPAGPAPDRSRPRRAARARRRSGRLVLVTGFAVLAAGGFAGVAMAAGGAAPDSPLFPVTKVIYPDRAAVAEHRSAAAADVDDARKAAKEGRDDDARRYLADADKHVRHLPDDAARTLRRKADEVRRGLSPSPNGAGAPGLTPSLTPSPNQPSPQASDTGSAEPSPSDSSAGAGNTSPGGEDSSSPEASAKAQSSNERNSDHGKGHHRDDAEQ</sequence>
<keyword evidence="2" id="KW-1133">Transmembrane helix</keyword>
<dbReference type="AlphaFoldDB" id="A0A8J4EKX0"/>
<accession>A0A8J4EKX0</accession>
<dbReference type="RefSeq" id="WP_207125301.1">
    <property type="nucleotide sequence ID" value="NZ_BOPO01000049.1"/>
</dbReference>
<keyword evidence="2" id="KW-0812">Transmembrane</keyword>
<evidence type="ECO:0000313" key="3">
    <source>
        <dbReference type="EMBL" id="GIL27550.1"/>
    </source>
</evidence>
<comment type="caution">
    <text evidence="3">The sequence shown here is derived from an EMBL/GenBank/DDBJ whole genome shotgun (WGS) entry which is preliminary data.</text>
</comment>
<gene>
    <name evidence="3" type="ORF">NUM_28040</name>
</gene>
<dbReference type="Proteomes" id="UP000614996">
    <property type="component" value="Unassembled WGS sequence"/>
</dbReference>